<dbReference type="InterPro" id="IPR001296">
    <property type="entry name" value="Glyco_trans_1"/>
</dbReference>
<dbReference type="PANTHER" id="PTHR12526:SF629">
    <property type="entry name" value="TEICHURONIC ACID BIOSYNTHESIS GLYCOSYLTRANSFERASE TUAH-RELATED"/>
    <property type="match status" value="1"/>
</dbReference>
<dbReference type="GO" id="GO:0000166">
    <property type="term" value="F:nucleotide binding"/>
    <property type="evidence" value="ECO:0007669"/>
    <property type="project" value="UniProtKB-KW"/>
</dbReference>
<dbReference type="RefSeq" id="WP_058211390.1">
    <property type="nucleotide sequence ID" value="NZ_LKLU01000017.1"/>
</dbReference>
<dbReference type="UniPathway" id="UPA00378"/>
<dbReference type="GO" id="GO:0017122">
    <property type="term" value="C:protein N-acetylglucosaminyltransferase complex"/>
    <property type="evidence" value="ECO:0007669"/>
    <property type="project" value="UniProtKB-UniRule"/>
</dbReference>
<evidence type="ECO:0000259" key="13">
    <source>
        <dbReference type="Pfam" id="PF22145"/>
    </source>
</evidence>
<dbReference type="PATRIC" id="fig|1360.114.peg.1981"/>
<dbReference type="Pfam" id="PF22145">
    <property type="entry name" value="GtfA_EBD"/>
    <property type="match status" value="1"/>
</dbReference>
<keyword evidence="9 11" id="KW-0472">Membrane</keyword>
<dbReference type="InterPro" id="IPR014267">
    <property type="entry name" value="GtfA"/>
</dbReference>
<dbReference type="SUPFAM" id="SSF53756">
    <property type="entry name" value="UDP-Glycosyltransferase/glycogen phosphorylase"/>
    <property type="match status" value="1"/>
</dbReference>
<keyword evidence="5 11" id="KW-0963">Cytoplasm</keyword>
<evidence type="ECO:0000256" key="6">
    <source>
        <dbReference type="ARBA" id="ARBA00022676"/>
    </source>
</evidence>
<feature type="binding site" evidence="11">
    <location>
        <position position="239"/>
    </location>
    <ligand>
        <name>N-acetyl-D-glucosamine</name>
        <dbReference type="ChEBI" id="CHEBI:506227"/>
    </ligand>
</feature>
<evidence type="ECO:0000256" key="1">
    <source>
        <dbReference type="ARBA" id="ARBA00004202"/>
    </source>
</evidence>
<dbReference type="HAMAP" id="MF_01472">
    <property type="entry name" value="GtfA"/>
    <property type="match status" value="1"/>
</dbReference>
<comment type="subunit">
    <text evidence="11">Forms a heterotetramer with 2 subunits each of GtfA and GtfB. Part of the accessory SecA2/SecY2 protein translocation apparatus.</text>
</comment>
<dbReference type="EMBL" id="LKLU01000017">
    <property type="protein sequence ID" value="KSU22889.1"/>
    <property type="molecule type" value="Genomic_DNA"/>
</dbReference>
<evidence type="ECO:0000256" key="8">
    <source>
        <dbReference type="ARBA" id="ARBA00022741"/>
    </source>
</evidence>
<feature type="domain" description="Glycosyl transferase family 1" evidence="12">
    <location>
        <begin position="311"/>
        <end position="457"/>
    </location>
</feature>
<dbReference type="Proteomes" id="UP000053719">
    <property type="component" value="Unassembled WGS sequence"/>
</dbReference>
<dbReference type="EC" id="2.4.1.-" evidence="11"/>
<dbReference type="AlphaFoldDB" id="A0A0V8EB78"/>
<comment type="catalytic activity">
    <reaction evidence="10 11">
        <text>L-seryl-[protein] + UDP-N-acetyl-alpha-D-glucosamine = 3-O-[N-acetyl-alpha-D-glucosaminyl]-L-seryl-[protein] + UDP + H(+)</text>
        <dbReference type="Rhea" id="RHEA:59872"/>
        <dbReference type="Rhea" id="RHEA-COMP:9863"/>
        <dbReference type="Rhea" id="RHEA-COMP:15471"/>
        <dbReference type="ChEBI" id="CHEBI:15378"/>
        <dbReference type="ChEBI" id="CHEBI:29999"/>
        <dbReference type="ChEBI" id="CHEBI:57705"/>
        <dbReference type="ChEBI" id="CHEBI:58223"/>
        <dbReference type="ChEBI" id="CHEBI:143279"/>
    </reaction>
</comment>
<proteinExistence type="inferred from homology"/>
<dbReference type="InterPro" id="IPR054396">
    <property type="entry name" value="GtfA_EBD"/>
</dbReference>
<dbReference type="Gene3D" id="3.40.50.2000">
    <property type="entry name" value="Glycogen Phosphorylase B"/>
    <property type="match status" value="2"/>
</dbReference>
<evidence type="ECO:0000256" key="11">
    <source>
        <dbReference type="HAMAP-Rule" id="MF_01472"/>
    </source>
</evidence>
<evidence type="ECO:0000256" key="10">
    <source>
        <dbReference type="ARBA" id="ARBA00052053"/>
    </source>
</evidence>
<organism evidence="14 15">
    <name type="scientific">Lactococcus lactis subsp. lactis</name>
    <name type="common">Streptococcus lactis</name>
    <dbReference type="NCBI Taxonomy" id="1360"/>
    <lineage>
        <taxon>Bacteria</taxon>
        <taxon>Bacillati</taxon>
        <taxon>Bacillota</taxon>
        <taxon>Bacilli</taxon>
        <taxon>Lactobacillales</taxon>
        <taxon>Streptococcaceae</taxon>
        <taxon>Lactococcus</taxon>
    </lineage>
</organism>
<gene>
    <name evidence="11" type="primary">gtfA</name>
    <name evidence="14" type="ORF">M20_0430</name>
</gene>
<feature type="domain" description="GtfA extended beta-sheet meander" evidence="13">
    <location>
        <begin position="95"/>
        <end position="188"/>
    </location>
</feature>
<comment type="subcellular location">
    <subcellularLocation>
        <location evidence="1 11">Cell membrane</location>
        <topology evidence="1 11">Peripheral membrane protein</topology>
    </subcellularLocation>
    <subcellularLocation>
        <location evidence="11">Cytoplasm</location>
    </subcellularLocation>
    <text evidence="11">Cell membrane association requires GtfB.</text>
</comment>
<evidence type="ECO:0000256" key="7">
    <source>
        <dbReference type="ARBA" id="ARBA00022679"/>
    </source>
</evidence>
<keyword evidence="7 11" id="KW-0808">Transferase</keyword>
<dbReference type="NCBIfam" id="TIGR02918">
    <property type="entry name" value="accessory Sec system glycosyltransferase GtfA"/>
    <property type="match status" value="1"/>
</dbReference>
<evidence type="ECO:0000256" key="9">
    <source>
        <dbReference type="ARBA" id="ARBA00023136"/>
    </source>
</evidence>
<comment type="function">
    <text evidence="11">Required for polymorphic O-glycosylation of the serine-rich repeat protein in this bacteria. Catalyzes the first step in glycosylation by transferring N-acetylglucosamine from UDP-GlcNAc to serine residues in the substrate protein. Part of the accessory SecA2/SecY2 system specifically required to export serine-rich repeat cell wall proteins usually encoded upstream in the same operon.</text>
</comment>
<evidence type="ECO:0000259" key="12">
    <source>
        <dbReference type="Pfam" id="PF00534"/>
    </source>
</evidence>
<comment type="pathway">
    <text evidence="2 11">Protein modification; protein glycosylation.</text>
</comment>
<dbReference type="GO" id="GO:0005737">
    <property type="term" value="C:cytoplasm"/>
    <property type="evidence" value="ECO:0007669"/>
    <property type="project" value="UniProtKB-SubCell"/>
</dbReference>
<reference evidence="15" key="1">
    <citation type="submission" date="2015-10" db="EMBL/GenBank/DDBJ databases">
        <title>Draft Genome Sequences of 11 Lactococcus lactis subspecies cremoris strains.</title>
        <authorList>
            <person name="Wels M."/>
            <person name="Backus L."/>
            <person name="Boekhorst J."/>
            <person name="Dijkstra A."/>
            <person name="Beerthuizen M."/>
            <person name="Kelly W."/>
            <person name="Siezen R."/>
            <person name="Bachmann H."/>
            <person name="Van Hijum S."/>
        </authorList>
    </citation>
    <scope>NUCLEOTIDE SEQUENCE [LARGE SCALE GENOMIC DNA]</scope>
    <source>
        <strain evidence="15">M20</strain>
    </source>
</reference>
<accession>A0A0V8EB78</accession>
<protein>
    <recommendedName>
        <fullName evidence="11">UDP-N-acetylglucosamine--peptide N-acetylglucosaminyltransferase GtfA subunit</fullName>
        <ecNumber evidence="11">2.4.1.-</ecNumber>
    </recommendedName>
    <alternativeName>
        <fullName evidence="11">Glycosyltransferase GtfA</fullName>
    </alternativeName>
</protein>
<comment type="caution">
    <text evidence="14">The sequence shown here is derived from an EMBL/GenBank/DDBJ whole genome shotgun (WGS) entry which is preliminary data.</text>
</comment>
<keyword evidence="4 11" id="KW-1003">Cell membrane</keyword>
<comment type="similarity">
    <text evidence="3 11">Belongs to the glycosyltransferase group 1 family. Glycosyltransferase 4 subfamily.</text>
</comment>
<keyword evidence="8 11" id="KW-0547">Nucleotide-binding</keyword>
<name>A0A0V8EB78_LACLL</name>
<dbReference type="Pfam" id="PF00534">
    <property type="entry name" value="Glycos_transf_1"/>
    <property type="match status" value="1"/>
</dbReference>
<dbReference type="GO" id="GO:0016757">
    <property type="term" value="F:glycosyltransferase activity"/>
    <property type="evidence" value="ECO:0007669"/>
    <property type="project" value="UniProtKB-UniRule"/>
</dbReference>
<evidence type="ECO:0000256" key="5">
    <source>
        <dbReference type="ARBA" id="ARBA00022490"/>
    </source>
</evidence>
<evidence type="ECO:0000256" key="3">
    <source>
        <dbReference type="ARBA" id="ARBA00009481"/>
    </source>
</evidence>
<evidence type="ECO:0000256" key="2">
    <source>
        <dbReference type="ARBA" id="ARBA00004922"/>
    </source>
</evidence>
<feature type="binding site" evidence="11">
    <location>
        <begin position="380"/>
        <end position="381"/>
    </location>
    <ligand>
        <name>UDP</name>
        <dbReference type="ChEBI" id="CHEBI:58223"/>
    </ligand>
</feature>
<feature type="binding site" evidence="11">
    <location>
        <begin position="400"/>
        <end position="403"/>
    </location>
    <ligand>
        <name>N-acetyl-D-glucosamine</name>
        <dbReference type="ChEBI" id="CHEBI:506227"/>
    </ligand>
</feature>
<feature type="binding site" evidence="11">
    <location>
        <begin position="16"/>
        <end position="19"/>
    </location>
    <ligand>
        <name>UDP</name>
        <dbReference type="ChEBI" id="CHEBI:58223"/>
    </ligand>
</feature>
<sequence>MTIYNFNLGIGWASSGVEYAQAYRSNIFKKNKQEAKFIFTDIFHENLEPMTKNIGFEDHEIIWLYQYFTDIKISPTTFTLKQLEKSFANKPQHIEKNENLVSYIWEGIRVTAFIDKTGTSGAVYKTETIVNGNLIQRDYYNYVKIFSEYFKPVNNQANIYQRRFFNEDGSTAYDELLNGEQSLYVFEDRTIYSKENLLIYFVESLGLSKKDILIIDRSTGMGPEIIKAKSDAKVGVVIHAEHYNAPLTTEKKILWNNYYDYQFENARSIDFFVTATEIQKQVLEQQFLKYGKGPITVYAIPVGSIDKLMVNKKRKANTLITASRLASEKHLDWLIRATVQARKQIKNLSLDIYGRGGDEPILRKLIEELEASDYIHLMGQHNLKNIYKNYTTYVSTSTSEGFGLTLLEAVGSGLGMIGYDVPYGNQTFIQSEVNGLLVSYSKNETPKNISAIAEAIVKHQKQSQTALEKVREASYHIAQPFLTSHIQKKWAQLEAEVTHA</sequence>
<dbReference type="FunFam" id="3.40.50.2000:FF:000196">
    <property type="entry name" value="UDP-N-acetylglucosamine--peptide N-acetylglucosaminyltransferase GtfA subunit"/>
    <property type="match status" value="1"/>
</dbReference>
<keyword evidence="6 11" id="KW-0328">Glycosyltransferase</keyword>
<evidence type="ECO:0000313" key="14">
    <source>
        <dbReference type="EMBL" id="KSU22889.1"/>
    </source>
</evidence>
<evidence type="ECO:0000256" key="4">
    <source>
        <dbReference type="ARBA" id="ARBA00022475"/>
    </source>
</evidence>
<evidence type="ECO:0000313" key="15">
    <source>
        <dbReference type="Proteomes" id="UP000053719"/>
    </source>
</evidence>
<dbReference type="GO" id="GO:0005886">
    <property type="term" value="C:plasma membrane"/>
    <property type="evidence" value="ECO:0007669"/>
    <property type="project" value="UniProtKB-SubCell"/>
</dbReference>
<dbReference type="PANTHER" id="PTHR12526">
    <property type="entry name" value="GLYCOSYLTRANSFERASE"/>
    <property type="match status" value="1"/>
</dbReference>